<dbReference type="AlphaFoldDB" id="A0AAV2R057"/>
<protein>
    <recommendedName>
        <fullName evidence="2">BRO1 domain-containing protein</fullName>
    </recommendedName>
</protein>
<dbReference type="InterPro" id="IPR004328">
    <property type="entry name" value="BRO1_dom"/>
</dbReference>
<dbReference type="Pfam" id="PF03097">
    <property type="entry name" value="BRO1"/>
    <property type="match status" value="1"/>
</dbReference>
<feature type="domain" description="BRO1" evidence="2">
    <location>
        <begin position="25"/>
        <end position="329"/>
    </location>
</feature>
<organism evidence="3 4">
    <name type="scientific">Meganyctiphanes norvegica</name>
    <name type="common">Northern krill</name>
    <name type="synonym">Thysanopoda norvegica</name>
    <dbReference type="NCBI Taxonomy" id="48144"/>
    <lineage>
        <taxon>Eukaryota</taxon>
        <taxon>Metazoa</taxon>
        <taxon>Ecdysozoa</taxon>
        <taxon>Arthropoda</taxon>
        <taxon>Crustacea</taxon>
        <taxon>Multicrustacea</taxon>
        <taxon>Malacostraca</taxon>
        <taxon>Eumalacostraca</taxon>
        <taxon>Eucarida</taxon>
        <taxon>Euphausiacea</taxon>
        <taxon>Euphausiidae</taxon>
        <taxon>Meganyctiphanes</taxon>
    </lineage>
</organism>
<dbReference type="InterPro" id="IPR038499">
    <property type="entry name" value="BRO1_sf"/>
</dbReference>
<dbReference type="GO" id="GO:0045022">
    <property type="term" value="P:early endosome to late endosome transport"/>
    <property type="evidence" value="ECO:0007669"/>
    <property type="project" value="TreeGrafter"/>
</dbReference>
<dbReference type="Gene3D" id="1.25.40.280">
    <property type="entry name" value="alix/aip1 like domains"/>
    <property type="match status" value="1"/>
</dbReference>
<dbReference type="PROSITE" id="PS51180">
    <property type="entry name" value="BRO1"/>
    <property type="match status" value="1"/>
</dbReference>
<dbReference type="EMBL" id="CAXKWB010013982">
    <property type="protein sequence ID" value="CAL4109334.1"/>
    <property type="molecule type" value="Genomic_DNA"/>
</dbReference>
<dbReference type="GO" id="GO:0043328">
    <property type="term" value="P:protein transport to vacuole involved in ubiquitin-dependent protein catabolic process via the multivesicular body sorting pathway"/>
    <property type="evidence" value="ECO:0007669"/>
    <property type="project" value="TreeGrafter"/>
</dbReference>
<keyword evidence="4" id="KW-1185">Reference proteome</keyword>
<evidence type="ECO:0000259" key="2">
    <source>
        <dbReference type="PROSITE" id="PS51180"/>
    </source>
</evidence>
<dbReference type="GO" id="GO:0005768">
    <property type="term" value="C:endosome"/>
    <property type="evidence" value="ECO:0007669"/>
    <property type="project" value="TreeGrafter"/>
</dbReference>
<gene>
    <name evidence="3" type="ORF">MNOR_LOCUS19087</name>
</gene>
<name>A0AAV2R057_MEGNR</name>
<reference evidence="3 4" key="1">
    <citation type="submission" date="2024-05" db="EMBL/GenBank/DDBJ databases">
        <authorList>
            <person name="Wallberg A."/>
        </authorList>
    </citation>
    <scope>NUCLEOTIDE SEQUENCE [LARGE SCALE GENOMIC DNA]</scope>
</reference>
<proteinExistence type="predicted"/>
<evidence type="ECO:0000313" key="4">
    <source>
        <dbReference type="Proteomes" id="UP001497623"/>
    </source>
</evidence>
<feature type="region of interest" description="Disordered" evidence="1">
    <location>
        <begin position="1"/>
        <end position="24"/>
    </location>
</feature>
<feature type="compositionally biased region" description="Polar residues" evidence="1">
    <location>
        <begin position="1"/>
        <end position="16"/>
    </location>
</feature>
<evidence type="ECO:0000256" key="1">
    <source>
        <dbReference type="SAM" id="MobiDB-lite"/>
    </source>
</evidence>
<comment type="caution">
    <text evidence="3">The sequence shown here is derived from an EMBL/GenBank/DDBJ whole genome shotgun (WGS) entry which is preliminary data.</text>
</comment>
<accession>A0AAV2R057</accession>
<sequence length="329" mass="37131">MRAMASLSQHKQNTGLPSEAEPNRTDVRRELRSLSISSTGSLGGFLGGCCEFEHHHCFFLLLRLPPLVADFSIVPWCDIYSSMVYNVSDIKYEMACVLYNIGALHTELGAMDQRNTPDGMKISCTHFQCSAWAFQNLRDTYSQPRESDLSPTLMTFMYNVALAQAQECILEKSMTDNRKPTIIAKVAMQVVEYLRTAMKNLAHGKAQDAAVADIVGSRQLKTWQRYCEFKQAYHLAVALLYQGMQAEEQQKMGERLAYYQAAVEKLGEASKMAKNLDNKDQITETLTFANDVMAGKLTAAQKENEFVYHEKVEIIQTDLKEKYSSKPIS</sequence>
<dbReference type="PANTHER" id="PTHR23030:SF30">
    <property type="entry name" value="TYROSINE-PROTEIN PHOSPHATASE NON-RECEPTOR TYPE 23"/>
    <property type="match status" value="1"/>
</dbReference>
<dbReference type="GO" id="GO:0032456">
    <property type="term" value="P:endocytic recycling"/>
    <property type="evidence" value="ECO:0007669"/>
    <property type="project" value="TreeGrafter"/>
</dbReference>
<feature type="non-terminal residue" evidence="3">
    <location>
        <position position="329"/>
    </location>
</feature>
<dbReference type="PANTHER" id="PTHR23030">
    <property type="entry name" value="PCD6 INTERACTING PROTEIN-RELATED"/>
    <property type="match status" value="1"/>
</dbReference>
<evidence type="ECO:0000313" key="3">
    <source>
        <dbReference type="EMBL" id="CAL4109334.1"/>
    </source>
</evidence>
<dbReference type="Proteomes" id="UP001497623">
    <property type="component" value="Unassembled WGS sequence"/>
</dbReference>
<dbReference type="SMART" id="SM01041">
    <property type="entry name" value="BRO1"/>
    <property type="match status" value="1"/>
</dbReference>